<dbReference type="PRINTS" id="PR00364">
    <property type="entry name" value="DISEASERSIST"/>
</dbReference>
<dbReference type="InterPro" id="IPR042197">
    <property type="entry name" value="Apaf_helical"/>
</dbReference>
<dbReference type="InterPro" id="IPR044974">
    <property type="entry name" value="Disease_R_plants"/>
</dbReference>
<dbReference type="InterPro" id="IPR058546">
    <property type="entry name" value="RPS4B/Roq1-like_LRR"/>
</dbReference>
<dbReference type="SUPFAM" id="SSF52200">
    <property type="entry name" value="Toll/Interleukin receptor TIR domain"/>
    <property type="match status" value="1"/>
</dbReference>
<dbReference type="AlphaFoldDB" id="A0AAN7EMU3"/>
<dbReference type="InterPro" id="IPR027417">
    <property type="entry name" value="P-loop_NTPase"/>
</dbReference>
<dbReference type="Gene3D" id="3.40.50.10140">
    <property type="entry name" value="Toll/interleukin-1 receptor homology (TIR) domain"/>
    <property type="match status" value="1"/>
</dbReference>
<dbReference type="Gene3D" id="1.10.8.430">
    <property type="entry name" value="Helical domain of apoptotic protease-activating factors"/>
    <property type="match status" value="1"/>
</dbReference>
<dbReference type="Pfam" id="PF23282">
    <property type="entry name" value="WHD_ROQ1"/>
    <property type="match status" value="1"/>
</dbReference>
<dbReference type="Pfam" id="PF00931">
    <property type="entry name" value="NB-ARC"/>
    <property type="match status" value="1"/>
</dbReference>
<reference evidence="5 6" key="1">
    <citation type="journal article" date="2023" name="G3 (Bethesda)">
        <title>A haplotype-resolved chromosome-scale genome for Quercus rubra L. provides insights into the genetics of adaptive traits for red oak species.</title>
        <authorList>
            <person name="Kapoor B."/>
            <person name="Jenkins J."/>
            <person name="Schmutz J."/>
            <person name="Zhebentyayeva T."/>
            <person name="Kuelheim C."/>
            <person name="Coggeshall M."/>
            <person name="Heim C."/>
            <person name="Lasky J.R."/>
            <person name="Leites L."/>
            <person name="Islam-Faridi N."/>
            <person name="Romero-Severson J."/>
            <person name="DeLeo V.L."/>
            <person name="Lucas S.M."/>
            <person name="Lazic D."/>
            <person name="Gailing O."/>
            <person name="Carlson J."/>
            <person name="Staton M."/>
        </authorList>
    </citation>
    <scope>NUCLEOTIDE SEQUENCE [LARGE SCALE GENOMIC DNA]</scope>
    <source>
        <strain evidence="5">Pseudo-F2</strain>
    </source>
</reference>
<dbReference type="Pfam" id="PF23286">
    <property type="entry name" value="LRR_13"/>
    <property type="match status" value="1"/>
</dbReference>
<dbReference type="PROSITE" id="PS50104">
    <property type="entry name" value="TIR"/>
    <property type="match status" value="1"/>
</dbReference>
<evidence type="ECO:0000256" key="1">
    <source>
        <dbReference type="ARBA" id="ARBA00022614"/>
    </source>
</evidence>
<keyword evidence="2" id="KW-0677">Repeat</keyword>
<dbReference type="InterPro" id="IPR058192">
    <property type="entry name" value="WHD_ROQ1-like"/>
</dbReference>
<dbReference type="EMBL" id="JAXUIC010000009">
    <property type="protein sequence ID" value="KAK4573864.1"/>
    <property type="molecule type" value="Genomic_DNA"/>
</dbReference>
<dbReference type="SUPFAM" id="SSF52540">
    <property type="entry name" value="P-loop containing nucleoside triphosphate hydrolases"/>
    <property type="match status" value="1"/>
</dbReference>
<dbReference type="GO" id="GO:0007165">
    <property type="term" value="P:signal transduction"/>
    <property type="evidence" value="ECO:0007669"/>
    <property type="project" value="InterPro"/>
</dbReference>
<evidence type="ECO:0000313" key="6">
    <source>
        <dbReference type="Proteomes" id="UP001324115"/>
    </source>
</evidence>
<keyword evidence="1" id="KW-0433">Leucine-rich repeat</keyword>
<dbReference type="InterPro" id="IPR032675">
    <property type="entry name" value="LRR_dom_sf"/>
</dbReference>
<organism evidence="5 6">
    <name type="scientific">Quercus rubra</name>
    <name type="common">Northern red oak</name>
    <name type="synonym">Quercus borealis</name>
    <dbReference type="NCBI Taxonomy" id="3512"/>
    <lineage>
        <taxon>Eukaryota</taxon>
        <taxon>Viridiplantae</taxon>
        <taxon>Streptophyta</taxon>
        <taxon>Embryophyta</taxon>
        <taxon>Tracheophyta</taxon>
        <taxon>Spermatophyta</taxon>
        <taxon>Magnoliopsida</taxon>
        <taxon>eudicotyledons</taxon>
        <taxon>Gunneridae</taxon>
        <taxon>Pentapetalae</taxon>
        <taxon>rosids</taxon>
        <taxon>fabids</taxon>
        <taxon>Fagales</taxon>
        <taxon>Fagaceae</taxon>
        <taxon>Quercus</taxon>
    </lineage>
</organism>
<evidence type="ECO:0000256" key="2">
    <source>
        <dbReference type="ARBA" id="ARBA00022737"/>
    </source>
</evidence>
<dbReference type="Pfam" id="PF00560">
    <property type="entry name" value="LRR_1"/>
    <property type="match status" value="1"/>
</dbReference>
<gene>
    <name evidence="5" type="ORF">RGQ29_031708</name>
</gene>
<dbReference type="GO" id="GO:0006952">
    <property type="term" value="P:defense response"/>
    <property type="evidence" value="ECO:0007669"/>
    <property type="project" value="InterPro"/>
</dbReference>
<keyword evidence="3" id="KW-0611">Plant defense</keyword>
<feature type="non-terminal residue" evidence="5">
    <location>
        <position position="834"/>
    </location>
</feature>
<sequence length="834" mass="94474">MEMTGLIVLPVFHYVDPSDVRNHRGTFGEAFSKHEESFKDDNIGYVQMWKAALTKVADLAGWDLKDKHESIIIQKIIRRIFSELYDKLPYVSEDLVGMDSCVDEMLDSYIGEGLGGVRFVGICGMGGMGKTTLALEIYRRISCNFEAGSFIANIREETKNQGLISLQKQLLSKILMESEINIWDVYTGMNVIRNTLCNKNVLIILDDVDEDEQLEALAGKYDWFGLGSRIIVTSRDSHLLIRKCGVDYIYTAKELNNDDALQLFSSRAFHKSHPEEKYVNLSKEFVNYAKGLPLALKVLGSLLFAKRPNEWESALYKLKEEPNRNILDKLQISFDGLTNSQKGLFLDIACFFKGEKKDCIRDILESFCHSLDYDIGVLMDKSLITINDHGTLWMHDLLQDMGQEIVRRESPKEPGGRSRLWIYDDVIHVLKNNSGTKVVEGIMLNMPIQEMEHLSAEVFSKMKILRLLIIGNMKLPKGYINGTMKLPKVLIRGNVQLPKDLCYLSDELRIIEWYGYPFKSMPISFHPNKLVELRMHCSHIIHLWKGIVILDALKLMDLSDSQYLIEIPDLSGAPKLKQLILRYCTRLYKIHTSLGDLKQLIRLDLNGCKCLEILPHKISLEALEIFDLGGCSRLKKFPEIVGNMSRLSKLCLSETTIKDLPLLVEHLTGLIELDLRDCKNLSSLSNACCCLMSLKILTLSGCSKLDTLPENLGNIEGLEELDVSETALTRIPLSVVHLKSLKVLSLRGCVGLLSKSFNKLMSFPFKQRKRSPNPMGMLECSLQGLWSLMELDLSYCNIQMIPDVLGSLSSLKNLNLKGNNFVCLPESIIQLSNL</sequence>
<dbReference type="PANTHER" id="PTHR11017">
    <property type="entry name" value="LEUCINE-RICH REPEAT-CONTAINING PROTEIN"/>
    <property type="match status" value="1"/>
</dbReference>
<comment type="caution">
    <text evidence="5">The sequence shown here is derived from an EMBL/GenBank/DDBJ whole genome shotgun (WGS) entry which is preliminary data.</text>
</comment>
<keyword evidence="6" id="KW-1185">Reference proteome</keyword>
<dbReference type="Gene3D" id="3.40.50.300">
    <property type="entry name" value="P-loop containing nucleotide triphosphate hydrolases"/>
    <property type="match status" value="1"/>
</dbReference>
<accession>A0AAN7EMU3</accession>
<dbReference type="InterPro" id="IPR001611">
    <property type="entry name" value="Leu-rich_rpt"/>
</dbReference>
<dbReference type="InterPro" id="IPR000157">
    <property type="entry name" value="TIR_dom"/>
</dbReference>
<dbReference type="SUPFAM" id="SSF52058">
    <property type="entry name" value="L domain-like"/>
    <property type="match status" value="1"/>
</dbReference>
<name>A0AAN7EMU3_QUERU</name>
<dbReference type="Gene3D" id="3.80.10.10">
    <property type="entry name" value="Ribonuclease Inhibitor"/>
    <property type="match status" value="3"/>
</dbReference>
<protein>
    <recommendedName>
        <fullName evidence="4">TIR domain-containing protein</fullName>
    </recommendedName>
</protein>
<dbReference type="GO" id="GO:0043531">
    <property type="term" value="F:ADP binding"/>
    <property type="evidence" value="ECO:0007669"/>
    <property type="project" value="InterPro"/>
</dbReference>
<dbReference type="InterPro" id="IPR035897">
    <property type="entry name" value="Toll_tir_struct_dom_sf"/>
</dbReference>
<evidence type="ECO:0000259" key="4">
    <source>
        <dbReference type="PROSITE" id="PS50104"/>
    </source>
</evidence>
<proteinExistence type="predicted"/>
<dbReference type="InterPro" id="IPR002182">
    <property type="entry name" value="NB-ARC"/>
</dbReference>
<dbReference type="Pfam" id="PF01582">
    <property type="entry name" value="TIR"/>
    <property type="match status" value="1"/>
</dbReference>
<dbReference type="Proteomes" id="UP001324115">
    <property type="component" value="Unassembled WGS sequence"/>
</dbReference>
<evidence type="ECO:0000256" key="3">
    <source>
        <dbReference type="ARBA" id="ARBA00022821"/>
    </source>
</evidence>
<feature type="domain" description="TIR" evidence="4">
    <location>
        <begin position="1"/>
        <end position="84"/>
    </location>
</feature>
<dbReference type="PANTHER" id="PTHR11017:SF559">
    <property type="entry name" value="DISEASE RESISTANCE PROTEIN CHL1"/>
    <property type="match status" value="1"/>
</dbReference>
<evidence type="ECO:0000313" key="5">
    <source>
        <dbReference type="EMBL" id="KAK4573864.1"/>
    </source>
</evidence>